<dbReference type="STRING" id="1314674.A0A0D7BFC1"/>
<evidence type="ECO:0000256" key="6">
    <source>
        <dbReference type="ARBA" id="ARBA00023242"/>
    </source>
</evidence>
<evidence type="ECO:0000259" key="10">
    <source>
        <dbReference type="SMART" id="SM00415"/>
    </source>
</evidence>
<proteinExistence type="inferred from homology"/>
<dbReference type="InterPro" id="IPR036390">
    <property type="entry name" value="WH_DNA-bd_sf"/>
</dbReference>
<feature type="compositionally biased region" description="Basic residues" evidence="9">
    <location>
        <begin position="251"/>
        <end position="264"/>
    </location>
</feature>
<dbReference type="GO" id="GO:0003700">
    <property type="term" value="F:DNA-binding transcription factor activity"/>
    <property type="evidence" value="ECO:0007669"/>
    <property type="project" value="InterPro"/>
</dbReference>
<evidence type="ECO:0000256" key="8">
    <source>
        <dbReference type="RuleBase" id="RU004020"/>
    </source>
</evidence>
<keyword evidence="3" id="KW-0805">Transcription regulation</keyword>
<dbReference type="InterPro" id="IPR036388">
    <property type="entry name" value="WH-like_DNA-bd_sf"/>
</dbReference>
<reference evidence="11 12" key="1">
    <citation type="journal article" date="2015" name="Fungal Genet. Biol.">
        <title>Evolution of novel wood decay mechanisms in Agaricales revealed by the genome sequences of Fistulina hepatica and Cylindrobasidium torrendii.</title>
        <authorList>
            <person name="Floudas D."/>
            <person name="Held B.W."/>
            <person name="Riley R."/>
            <person name="Nagy L.G."/>
            <person name="Koehler G."/>
            <person name="Ransdell A.S."/>
            <person name="Younus H."/>
            <person name="Chow J."/>
            <person name="Chiniquy J."/>
            <person name="Lipzen A."/>
            <person name="Tritt A."/>
            <person name="Sun H."/>
            <person name="Haridas S."/>
            <person name="LaButti K."/>
            <person name="Ohm R.A."/>
            <person name="Kues U."/>
            <person name="Blanchette R.A."/>
            <person name="Grigoriev I.V."/>
            <person name="Minto R.E."/>
            <person name="Hibbett D.S."/>
        </authorList>
    </citation>
    <scope>NUCLEOTIDE SEQUENCE [LARGE SCALE GENOMIC DNA]</scope>
    <source>
        <strain evidence="11 12">FP15055 ss-10</strain>
    </source>
</reference>
<comment type="subcellular location">
    <subcellularLocation>
        <location evidence="1">Nucleus</location>
    </subcellularLocation>
</comment>
<feature type="region of interest" description="Disordered" evidence="9">
    <location>
        <begin position="245"/>
        <end position="331"/>
    </location>
</feature>
<comment type="subunit">
    <text evidence="7">Homotrimer. Homotrimerization increases the affinity of HSF1 to DNA. Interacts with transcriptional coregulator SSA1 on chromatin.</text>
</comment>
<keyword evidence="4" id="KW-0238">DNA-binding</keyword>
<feature type="compositionally biased region" description="Polar residues" evidence="9">
    <location>
        <begin position="469"/>
        <end position="479"/>
    </location>
</feature>
<evidence type="ECO:0000256" key="1">
    <source>
        <dbReference type="ARBA" id="ARBA00004123"/>
    </source>
</evidence>
<dbReference type="Gene3D" id="1.10.10.10">
    <property type="entry name" value="Winged helix-like DNA-binding domain superfamily/Winged helix DNA-binding domain"/>
    <property type="match status" value="1"/>
</dbReference>
<comment type="similarity">
    <text evidence="2 8">Belongs to the HSF family.</text>
</comment>
<dbReference type="PRINTS" id="PR00056">
    <property type="entry name" value="HSFDOMAIN"/>
</dbReference>
<dbReference type="GO" id="GO:0005634">
    <property type="term" value="C:nucleus"/>
    <property type="evidence" value="ECO:0007669"/>
    <property type="project" value="UniProtKB-SubCell"/>
</dbReference>
<name>A0A0D7BFC1_9AGAR</name>
<evidence type="ECO:0000256" key="5">
    <source>
        <dbReference type="ARBA" id="ARBA00023163"/>
    </source>
</evidence>
<dbReference type="Proteomes" id="UP000054007">
    <property type="component" value="Unassembled WGS sequence"/>
</dbReference>
<dbReference type="AlphaFoldDB" id="A0A0D7BFC1"/>
<dbReference type="PANTHER" id="PTHR10015">
    <property type="entry name" value="HEAT SHOCK TRANSCRIPTION FACTOR"/>
    <property type="match status" value="1"/>
</dbReference>
<evidence type="ECO:0000256" key="7">
    <source>
        <dbReference type="ARBA" id="ARBA00062171"/>
    </source>
</evidence>
<evidence type="ECO:0000256" key="2">
    <source>
        <dbReference type="ARBA" id="ARBA00006403"/>
    </source>
</evidence>
<evidence type="ECO:0000256" key="4">
    <source>
        <dbReference type="ARBA" id="ARBA00023125"/>
    </source>
</evidence>
<feature type="region of interest" description="Disordered" evidence="9">
    <location>
        <begin position="446"/>
        <end position="493"/>
    </location>
</feature>
<evidence type="ECO:0000256" key="9">
    <source>
        <dbReference type="SAM" id="MobiDB-lite"/>
    </source>
</evidence>
<feature type="domain" description="HSF-type DNA-binding" evidence="10">
    <location>
        <begin position="19"/>
        <end position="124"/>
    </location>
</feature>
<dbReference type="SMART" id="SM00415">
    <property type="entry name" value="HSF"/>
    <property type="match status" value="1"/>
</dbReference>
<dbReference type="GO" id="GO:0043565">
    <property type="term" value="F:sequence-specific DNA binding"/>
    <property type="evidence" value="ECO:0007669"/>
    <property type="project" value="InterPro"/>
</dbReference>
<dbReference type="OrthoDB" id="60033at2759"/>
<keyword evidence="5" id="KW-0804">Transcription</keyword>
<evidence type="ECO:0000313" key="11">
    <source>
        <dbReference type="EMBL" id="KIY69213.1"/>
    </source>
</evidence>
<keyword evidence="12" id="KW-1185">Reference proteome</keyword>
<gene>
    <name evidence="11" type="ORF">CYLTODRAFT_373104</name>
</gene>
<dbReference type="InterPro" id="IPR000232">
    <property type="entry name" value="HSF_DNA-bd"/>
</dbReference>
<protein>
    <recommendedName>
        <fullName evidence="10">HSF-type DNA-binding domain-containing protein</fullName>
    </recommendedName>
</protein>
<organism evidence="11 12">
    <name type="scientific">Cylindrobasidium torrendii FP15055 ss-10</name>
    <dbReference type="NCBI Taxonomy" id="1314674"/>
    <lineage>
        <taxon>Eukaryota</taxon>
        <taxon>Fungi</taxon>
        <taxon>Dikarya</taxon>
        <taxon>Basidiomycota</taxon>
        <taxon>Agaricomycotina</taxon>
        <taxon>Agaricomycetes</taxon>
        <taxon>Agaricomycetidae</taxon>
        <taxon>Agaricales</taxon>
        <taxon>Marasmiineae</taxon>
        <taxon>Physalacriaceae</taxon>
        <taxon>Cylindrobasidium</taxon>
    </lineage>
</organism>
<keyword evidence="6" id="KW-0539">Nucleus</keyword>
<evidence type="ECO:0000256" key="3">
    <source>
        <dbReference type="ARBA" id="ARBA00023015"/>
    </source>
</evidence>
<accession>A0A0D7BFC1</accession>
<sequence length="493" mass="54367">MTAQNQVALTGTFQTNVNKIPPFPQKLYQIVNDEKTDPIIEWSEEGNSFYIHNQSKLESDILPYWFKTNRMSAFVRQLNKYGFRKVTHLQQGVLKRDAEAEVAQYHHPNFCRGGEAQLALIHEAKKVKKDQLLVEAGSTEDLEVNMAPSTVTNRQSLDVNTILADIRRNQSRISQELSDLRGSDQALWAEANRSLQRYQQQQTTINLIVQFLGNLLSQMGKDKKPSTRSPVPVQQQRLMIEGSERTDAHGSHHPQHVNEHHHHQPSGNASIMEVVDDDDESGSNNEPIVETPPSTAPPNPSTAAPSPTSELPGGMSYNQLMRLSDGPQSPGAMPFVQPPDFDWSSLLPLNDTLNDPEFTSLFGSLQAYNTVPPLPDPQESSALQAQISEIEKSAQTTEADISTLSSILAGQAAASIPASPSNAPLPDDLAQYINIPLSPMLQDHAAPATEGRTRGQKRKSDVVDAPDMTGSTPVFSVNASVPKESITRKQQRR</sequence>
<dbReference type="FunFam" id="1.10.10.10:FF:000027">
    <property type="entry name" value="Heat shock transcription factor 1"/>
    <property type="match status" value="1"/>
</dbReference>
<dbReference type="PANTHER" id="PTHR10015:SF427">
    <property type="entry name" value="HEAT SHOCK FACTOR PROTEIN"/>
    <property type="match status" value="1"/>
</dbReference>
<dbReference type="SUPFAM" id="SSF46785">
    <property type="entry name" value="Winged helix' DNA-binding domain"/>
    <property type="match status" value="1"/>
</dbReference>
<dbReference type="EMBL" id="KN880488">
    <property type="protein sequence ID" value="KIY69213.1"/>
    <property type="molecule type" value="Genomic_DNA"/>
</dbReference>
<dbReference type="Pfam" id="PF00447">
    <property type="entry name" value="HSF_DNA-bind"/>
    <property type="match status" value="1"/>
</dbReference>
<evidence type="ECO:0000313" key="12">
    <source>
        <dbReference type="Proteomes" id="UP000054007"/>
    </source>
</evidence>